<reference evidence="1 2" key="1">
    <citation type="journal article" date="2024" name="Plant Biotechnol. J.">
        <title>Genome and CRISPR/Cas9 system of a widespread forest tree (Populus alba) in the world.</title>
        <authorList>
            <person name="Liu Y.J."/>
            <person name="Jiang P.F."/>
            <person name="Han X.M."/>
            <person name="Li X.Y."/>
            <person name="Wang H.M."/>
            <person name="Wang Y.J."/>
            <person name="Wang X.X."/>
            <person name="Zeng Q.Y."/>
        </authorList>
    </citation>
    <scope>NUCLEOTIDE SEQUENCE [LARGE SCALE GENOMIC DNA]</scope>
    <source>
        <strain evidence="2">cv. PAL-ZL1</strain>
    </source>
</reference>
<evidence type="ECO:0000313" key="2">
    <source>
        <dbReference type="Proteomes" id="UP000309997"/>
    </source>
</evidence>
<sequence length="430" mass="49021">MTITKSSIEYGKNSELSQLIEGDCLRSDAKKMSPIKNLNCILNEVNKLTTHFQNVDKDAFFRKYGRLMEIAKVEVLSPAVRALVHFWDPEYRCFSFGSIDLCPTIEEYGLLTEFPNDLYRIYSPLRSDKIIPELSKLLRISNLEKFMEKNGTGLKWRMLELEKESEVEKLIALGIFGLVLFPSQTGLVSLEAVAAYVEYENTQINPVVAILAETFLTLNHCRKAGKGAMRCCTQLLYIWMVSHIETKKPVFNNFWWFTQKPLKIVEEEEWGDLDNQGWVDKLEGLPNSDFKWRAPWVTTTKVLMSCGQRHWVPLVGITGYVSYAPTLVVRQFGGIQFVPRTMGIAQFFGLFKDPMAKEVLEIIKQDWKHLVLVEIEGLRDPSVSEGYVKWRASAASAMPCAIEEPIKGKEVNIEDDLAASAMPRVEVDQA</sequence>
<comment type="caution">
    <text evidence="1">The sequence shown here is derived from an EMBL/GenBank/DDBJ whole genome shotgun (WGS) entry which is preliminary data.</text>
</comment>
<accession>A0ACC4AR55</accession>
<gene>
    <name evidence="1" type="ORF">D5086_031306</name>
</gene>
<dbReference type="Proteomes" id="UP000309997">
    <property type="component" value="Unassembled WGS sequence"/>
</dbReference>
<name>A0ACC4AR55_POPAL</name>
<organism evidence="1 2">
    <name type="scientific">Populus alba</name>
    <name type="common">White poplar</name>
    <dbReference type="NCBI Taxonomy" id="43335"/>
    <lineage>
        <taxon>Eukaryota</taxon>
        <taxon>Viridiplantae</taxon>
        <taxon>Streptophyta</taxon>
        <taxon>Embryophyta</taxon>
        <taxon>Tracheophyta</taxon>
        <taxon>Spermatophyta</taxon>
        <taxon>Magnoliopsida</taxon>
        <taxon>eudicotyledons</taxon>
        <taxon>Gunneridae</taxon>
        <taxon>Pentapetalae</taxon>
        <taxon>rosids</taxon>
        <taxon>fabids</taxon>
        <taxon>Malpighiales</taxon>
        <taxon>Salicaceae</taxon>
        <taxon>Saliceae</taxon>
        <taxon>Populus</taxon>
    </lineage>
</organism>
<protein>
    <submittedName>
        <fullName evidence="1">Uncharacterized protein</fullName>
    </submittedName>
</protein>
<proteinExistence type="predicted"/>
<dbReference type="EMBL" id="RCHU02000017">
    <property type="protein sequence ID" value="KAL3568655.1"/>
    <property type="molecule type" value="Genomic_DNA"/>
</dbReference>
<evidence type="ECO:0000313" key="1">
    <source>
        <dbReference type="EMBL" id="KAL3568655.1"/>
    </source>
</evidence>
<keyword evidence="2" id="KW-1185">Reference proteome</keyword>